<name>A0AAW1FZP9_ZOAVI</name>
<feature type="chain" id="PRO_5043844699" evidence="2">
    <location>
        <begin position="19"/>
        <end position="213"/>
    </location>
</feature>
<evidence type="ECO:0000256" key="2">
    <source>
        <dbReference type="SAM" id="SignalP"/>
    </source>
</evidence>
<evidence type="ECO:0000313" key="4">
    <source>
        <dbReference type="Proteomes" id="UP001488805"/>
    </source>
</evidence>
<feature type="region of interest" description="Disordered" evidence="1">
    <location>
        <begin position="184"/>
        <end position="213"/>
    </location>
</feature>
<gene>
    <name evidence="3" type="ORF">VZT92_002863</name>
</gene>
<keyword evidence="4" id="KW-1185">Reference proteome</keyword>
<reference evidence="3 4" key="1">
    <citation type="journal article" date="2024" name="Genome Biol. Evol.">
        <title>Chromosome-level genome assembly of the viviparous eelpout Zoarces viviparus.</title>
        <authorList>
            <person name="Fuhrmann N."/>
            <person name="Brasseur M.V."/>
            <person name="Bakowski C.E."/>
            <person name="Podsiadlowski L."/>
            <person name="Prost S."/>
            <person name="Krehenwinkel H."/>
            <person name="Mayer C."/>
        </authorList>
    </citation>
    <scope>NUCLEOTIDE SEQUENCE [LARGE SCALE GENOMIC DNA]</scope>
    <source>
        <strain evidence="3">NO-MEL_2022_Ind0_liver</strain>
    </source>
</reference>
<sequence length="213" mass="21701">MFCILWVVFQTLAAVVEGGVSSGSAETLANGGVNNNGAAGGNNASPGAQNGVPINGEPLVAHLVQLGSSFFIQPVGNQVGQAALQQLIPVGALQQGGAFLAGQVGTANVNPQGQLTQGANGGPVTLFALLPQRNAGGSPQGAMLTPGQVQLIPVAGLNNQQQLGAAGRLRFQRSVAARLRRTQPPVMKAMAAEEEEEEEEECSGMELEGKQAK</sequence>
<evidence type="ECO:0000313" key="3">
    <source>
        <dbReference type="EMBL" id="KAK9540409.1"/>
    </source>
</evidence>
<dbReference type="EMBL" id="JBCEZU010000013">
    <property type="protein sequence ID" value="KAK9540409.1"/>
    <property type="molecule type" value="Genomic_DNA"/>
</dbReference>
<keyword evidence="2" id="KW-0732">Signal</keyword>
<dbReference type="AlphaFoldDB" id="A0AAW1FZP9"/>
<accession>A0AAW1FZP9</accession>
<dbReference type="Proteomes" id="UP001488805">
    <property type="component" value="Unassembled WGS sequence"/>
</dbReference>
<feature type="compositionally biased region" description="Acidic residues" evidence="1">
    <location>
        <begin position="192"/>
        <end position="203"/>
    </location>
</feature>
<feature type="signal peptide" evidence="2">
    <location>
        <begin position="1"/>
        <end position="18"/>
    </location>
</feature>
<evidence type="ECO:0000256" key="1">
    <source>
        <dbReference type="SAM" id="MobiDB-lite"/>
    </source>
</evidence>
<organism evidence="3 4">
    <name type="scientific">Zoarces viviparus</name>
    <name type="common">Viviparous eelpout</name>
    <name type="synonym">Blennius viviparus</name>
    <dbReference type="NCBI Taxonomy" id="48416"/>
    <lineage>
        <taxon>Eukaryota</taxon>
        <taxon>Metazoa</taxon>
        <taxon>Chordata</taxon>
        <taxon>Craniata</taxon>
        <taxon>Vertebrata</taxon>
        <taxon>Euteleostomi</taxon>
        <taxon>Actinopterygii</taxon>
        <taxon>Neopterygii</taxon>
        <taxon>Teleostei</taxon>
        <taxon>Neoteleostei</taxon>
        <taxon>Acanthomorphata</taxon>
        <taxon>Eupercaria</taxon>
        <taxon>Perciformes</taxon>
        <taxon>Cottioidei</taxon>
        <taxon>Zoarcales</taxon>
        <taxon>Zoarcidae</taxon>
        <taxon>Zoarcinae</taxon>
        <taxon>Zoarces</taxon>
    </lineage>
</organism>
<comment type="caution">
    <text evidence="3">The sequence shown here is derived from an EMBL/GenBank/DDBJ whole genome shotgun (WGS) entry which is preliminary data.</text>
</comment>
<proteinExistence type="predicted"/>
<protein>
    <submittedName>
        <fullName evidence="3">Uncharacterized protein</fullName>
    </submittedName>
</protein>